<dbReference type="RefSeq" id="WP_054821573.1">
    <property type="nucleotide sequence ID" value="NZ_CP034412.1"/>
</dbReference>
<organism evidence="2 3">
    <name type="scientific">Glutamicibacter creatinolyticus</name>
    <dbReference type="NCBI Taxonomy" id="162496"/>
    <lineage>
        <taxon>Bacteria</taxon>
        <taxon>Bacillati</taxon>
        <taxon>Actinomycetota</taxon>
        <taxon>Actinomycetes</taxon>
        <taxon>Micrococcales</taxon>
        <taxon>Micrococcaceae</taxon>
        <taxon>Glutamicibacter</taxon>
    </lineage>
</organism>
<evidence type="ECO:0000313" key="3">
    <source>
        <dbReference type="Proteomes" id="UP000307000"/>
    </source>
</evidence>
<proteinExistence type="predicted"/>
<keyword evidence="3" id="KW-1185">Reference proteome</keyword>
<dbReference type="InterPro" id="IPR054267">
    <property type="entry name" value="DUF6998"/>
</dbReference>
<feature type="domain" description="DUF6998" evidence="1">
    <location>
        <begin position="13"/>
        <end position="82"/>
    </location>
</feature>
<dbReference type="AlphaFoldDB" id="A0A5B7WX10"/>
<dbReference type="KEGG" id="gcr:GcLGCM259_2725"/>
<accession>A0A5B7WX10</accession>
<dbReference type="EMBL" id="CP034412">
    <property type="protein sequence ID" value="QCY48432.1"/>
    <property type="molecule type" value="Genomic_DNA"/>
</dbReference>
<protein>
    <recommendedName>
        <fullName evidence="1">DUF6998 domain-containing protein</fullName>
    </recommendedName>
</protein>
<reference evidence="2 3" key="1">
    <citation type="submission" date="2018-12" db="EMBL/GenBank/DDBJ databases">
        <title>Complete Genome Sequence of Glutamicibacter creatinolyticus strain LGCM259,isolated from an abscess of a 12-year-old mare in Italy.</title>
        <authorList>
            <person name="Santos R.G."/>
            <person name="Silva A.L."/>
            <person name="Seyffert N."/>
            <person name="Castro T.L.P."/>
            <person name="Attili A.R."/>
            <person name="Rifici C."/>
            <person name="Mazzullo G."/>
            <person name="Brenig B."/>
            <person name="Venanzi F."/>
            <person name="Azevedo V."/>
        </authorList>
    </citation>
    <scope>NUCLEOTIDE SEQUENCE [LARGE SCALE GENOMIC DNA]</scope>
    <source>
        <strain evidence="2 3">LGCM 259</strain>
    </source>
</reference>
<dbReference type="Proteomes" id="UP000307000">
    <property type="component" value="Chromosome"/>
</dbReference>
<dbReference type="Pfam" id="PF22522">
    <property type="entry name" value="DUF6998"/>
    <property type="match status" value="1"/>
</dbReference>
<gene>
    <name evidence="2" type="ORF">GcLGCM259_2725</name>
</gene>
<sequence length="165" mass="18539">MRNIDFSGWTVDDLLKMEAALRAEFKRRGITQTDSDLGGELGEYLALRVYGGHLTAPGNKSFDLVDGQKRRIQIKTRTLPRDTQRIFAFADLDFDLAVCLRFDRKTNALQWAREFDVAEVESLVTRHATGFRLGTLQAFENGRDVTAKFQQALEAASVVEADIPG</sequence>
<name>A0A5B7WX10_9MICC</name>
<evidence type="ECO:0000259" key="1">
    <source>
        <dbReference type="Pfam" id="PF22522"/>
    </source>
</evidence>
<evidence type="ECO:0000313" key="2">
    <source>
        <dbReference type="EMBL" id="QCY48432.1"/>
    </source>
</evidence>